<feature type="region of interest" description="Disordered" evidence="1">
    <location>
        <begin position="1958"/>
        <end position="1994"/>
    </location>
</feature>
<feature type="compositionally biased region" description="Low complexity" evidence="1">
    <location>
        <begin position="4362"/>
        <end position="4374"/>
    </location>
</feature>
<feature type="compositionally biased region" description="Low complexity" evidence="1">
    <location>
        <begin position="2705"/>
        <end position="2714"/>
    </location>
</feature>
<feature type="region of interest" description="Disordered" evidence="1">
    <location>
        <begin position="2705"/>
        <end position="2750"/>
    </location>
</feature>
<feature type="region of interest" description="Disordered" evidence="1">
    <location>
        <begin position="3776"/>
        <end position="3882"/>
    </location>
</feature>
<feature type="region of interest" description="Disordered" evidence="1">
    <location>
        <begin position="1858"/>
        <end position="1881"/>
    </location>
</feature>
<evidence type="ECO:0000256" key="1">
    <source>
        <dbReference type="SAM" id="MobiDB-lite"/>
    </source>
</evidence>
<protein>
    <submittedName>
        <fullName evidence="2">Uncharacterized protein</fullName>
    </submittedName>
</protein>
<feature type="compositionally biased region" description="Low complexity" evidence="1">
    <location>
        <begin position="50"/>
        <end position="91"/>
    </location>
</feature>
<feature type="region of interest" description="Disordered" evidence="1">
    <location>
        <begin position="2015"/>
        <end position="2034"/>
    </location>
</feature>
<feature type="region of interest" description="Disordered" evidence="1">
    <location>
        <begin position="147"/>
        <end position="178"/>
    </location>
</feature>
<feature type="region of interest" description="Disordered" evidence="1">
    <location>
        <begin position="3128"/>
        <end position="3152"/>
    </location>
</feature>
<reference evidence="2" key="1">
    <citation type="journal article" date="2015" name="PLoS ONE">
        <title>Comprehensive Evaluation of Toxoplasma gondii VEG and Neospora caninum LIV Genomes with Tachyzoite Stage Transcriptome and Proteome Defines Novel Transcript Features.</title>
        <authorList>
            <person name="Ramaprasad A."/>
            <person name="Mourier T."/>
            <person name="Naeem R."/>
            <person name="Malas T.B."/>
            <person name="Moussa E."/>
            <person name="Panigrahi A."/>
            <person name="Vermont S.J."/>
            <person name="Otto T.D."/>
            <person name="Wastling J."/>
            <person name="Pain A."/>
        </authorList>
    </citation>
    <scope>NUCLEOTIDE SEQUENCE</scope>
    <source>
        <strain evidence="2">VEG</strain>
    </source>
</reference>
<feature type="compositionally biased region" description="Low complexity" evidence="1">
    <location>
        <begin position="2740"/>
        <end position="2750"/>
    </location>
</feature>
<organism evidence="2">
    <name type="scientific">Toxoplasma gondii (strain ATCC 50861 / VEG)</name>
    <dbReference type="NCBI Taxonomy" id="432359"/>
    <lineage>
        <taxon>Eukaryota</taxon>
        <taxon>Sar</taxon>
        <taxon>Alveolata</taxon>
        <taxon>Apicomplexa</taxon>
        <taxon>Conoidasida</taxon>
        <taxon>Coccidia</taxon>
        <taxon>Eucoccidiorida</taxon>
        <taxon>Eimeriorina</taxon>
        <taxon>Sarcocystidae</taxon>
        <taxon>Toxoplasma</taxon>
    </lineage>
</organism>
<feature type="region of interest" description="Disordered" evidence="1">
    <location>
        <begin position="1"/>
        <end position="93"/>
    </location>
</feature>
<feature type="compositionally biased region" description="Polar residues" evidence="1">
    <location>
        <begin position="10"/>
        <end position="20"/>
    </location>
</feature>
<feature type="region of interest" description="Disordered" evidence="1">
    <location>
        <begin position="4339"/>
        <end position="4374"/>
    </location>
</feature>
<dbReference type="EMBL" id="LN714498">
    <property type="protein sequence ID" value="CEL75412.1"/>
    <property type="molecule type" value="Genomic_DNA"/>
</dbReference>
<proteinExistence type="predicted"/>
<accession>A0A0F7UZD5</accession>
<feature type="compositionally biased region" description="Basic and acidic residues" evidence="1">
    <location>
        <begin position="3776"/>
        <end position="3786"/>
    </location>
</feature>
<feature type="compositionally biased region" description="Acidic residues" evidence="1">
    <location>
        <begin position="4342"/>
        <end position="4356"/>
    </location>
</feature>
<name>A0A0F7UZD5_TOXGV</name>
<feature type="compositionally biased region" description="Low complexity" evidence="1">
    <location>
        <begin position="3039"/>
        <end position="3052"/>
    </location>
</feature>
<feature type="compositionally biased region" description="Basic and acidic residues" evidence="1">
    <location>
        <begin position="2251"/>
        <end position="2276"/>
    </location>
</feature>
<feature type="region of interest" description="Disordered" evidence="1">
    <location>
        <begin position="2242"/>
        <end position="2280"/>
    </location>
</feature>
<feature type="compositionally biased region" description="Basic and acidic residues" evidence="1">
    <location>
        <begin position="3810"/>
        <end position="3841"/>
    </location>
</feature>
<sequence>MASSGGGLFGNSSQPTSSNLFGGGSATTGSLSAKPAMTNAHAAPGSSLLTATPAAPANAASGTTQALSGQQGISASSSSGSSSTCGVSGFSPPKSAWGGRQFERLYTEVISPMVQKGDTWPSARQLRERLAELQSAALAAASSDAPISGAEVRTQASAPPRGSAQKRSTGSTRRDGTLSQEEDYVASLEEEQATVRAQLDALLTFQRSALQRILLFQDAFVKILTVPERQVSVSSAQLEQFARESYPGWERLCKDIDQLSQLHNLDQYMCFSLAFDAVQILQETNPSSGALSLFSLSSATQARDGAEKFGNGDVIWDPQLILAALHREQHFHLLCLFHLAIALYAEDSLGVYGDVDNVCNPVAVSVFTRLARRGFVENLLDRIGTLVSTLVCPPLLPSAPVADPSSPPSQLPSPKESVLFGGASPYYGTLLSPFPSVLSLAMAAAREALGGASASPPAPEGGASAAPASALAAVSEVHDSAMLDLCLKLLQLFFARFQPSMQDVQDVLLLIPHVLSPHANVERSRTEGRLEKLSSGGVYELDAKFHAALRALGERERESFFFGGRADGLPGLQPGQEERERRTRLLYGEDALRRIKGGSATFFASLQLLSRPLSFRFAEILLLALHPKLLRWFVTREPETCMEKKKDNDDEGKDCGNLLELPPLTELNPMSSPQDIQECQGDVLEEDRQGVTTRLVPPFSLSAAERAEENKPQGGGTQAASARLLIPPDAGMFYDKLAKLRHAGQAFWRDDAGLECLLRFVVCGVYMSDARDAWDALVSSPRNMFVLLGEVFLRGRSPLDAIDLLSFQLVHEFLWLGFAAASPLPLSSPLLTEEGRTSLLTHLVEVEVHRARSRSLSWMIEDFRREEEEVPFSFSSPASPYDCFFSEHAFVGAPLLHTEMASFYQAGEDAGPEDDEDGGLAGGIRSRRHAGWSPAFFPPFFGDRTGRAERRRREKTYRFPFAHKGGSGREGDEGTGHLLALLNLIALVCRAYPAACTHYTDLLSYCTERFSFLFDTSLYGEDGIDASLHLAHRPAASASSLSFHPREKALADSSPFFPVVNDPNDAIPPAATFPLASSFRGSSERYLTSPFAVRPPSPGPGRSLSSASLLSDAAGPADAVFGPDRRAALPSSSADLRVLSAATRELGVSLALHPPLLVALLNLSSVLASRGGPLVAQRVAANFGTPLLPSLRFSRLFLTLFQQLEASLRGQYAALPQYFFLGRHSDFPASSSLVSALDITPPALASASPYSRSSFLASRGLALPAEEARDRPHIFLSPTGLDRDRALRQSGDADGRHEFLGGMLREDRHFHLLDRSKSFPRGLLACLEACLRLAGSLNNSFLLYLLPLPFPTLPERLCPLLRAAPLYGGRGKREGGLRSPFASVALASSLPFPQPGLGSGEYGSSPSAFADEGRDRGEGWHLLDFIYEILHMNSNNKHINLLGIKAACLEALTGNLVRNPSTSLAVLLQLSSMIDSLRRDLNLPAEKAAGASRDLSDKNESAFLSPSSPVAEDEGRLLLAFTTCVAYHLQLVGLRRRFDATLASFWARVSDSGAGDCAHGECRNASGGSQGPSYAARTRFGTEREIRKVEFAGLNGARETRCDASGGTGGADNADEYLTSNWREGERDVYGTCANSRDDARANLCAAGTANAAGAFFASSQEGKAIIASLGDMSLARGSDPRDLALLHTVVGSHLTRLTAFLLEVFVTVFREPFHRAWQSLPQARYWRLAVVLLRSFRLILRGPLPRVGASTVDATVREPFGSCQGATAGATTYLFRAFLCMESEAFDALMKVSCFHNASSRLSFSLSHFLLSSHKKNQSHGRASPNNPFAASLAHSPFASWRAGPCSGASRPGMRADLGSSWERGGGTAGTEEGPLSFSWNRQRREHERGLGRFSAGASGRASEASPLSASLSWAARSIMAEEVAVVGLDLLRLLFQRDVLFLQFYRRQATLQLQSAEKRASGSRLWPGAETRDSSEAAGGANADERCGQPHSGTSPLACEGLLIPSSAPRLLQEGDGSSSGLPPEPSADIQVGTAFPGAFREPREGVTTGGPRLGGSGWALRTAETAAADCLRLRFTHEQLARSASSLVHELLWATACALGIDASSSLRFRQTKGQGGSSALADSSVFLGLLSSSLSIPPFSWFVLVHLGGAGLRGTGGGSRHDALSTFSPSSYPPSLLRVWKLSLFTLHQLSVRDQGRLSSLFAAYPGILDAARETVALALLMAPSRFALSSGETDQDKIVFGSGAGGDREDGEFRDSEERWMEAQEASDRPGGKAARRGKAAAGYFLSHPPEDGDTTVLTRFGTDDDRESDVEEGRFPALVLPSCEDLADPLYATASLSSFFLEVPSTWQKKTLSQALLSQCVADEKERDRESPLLASLRRSSLLQRARDDPSSASGAIQRGGSESEAPPYADGVHASPTADEHIISFPLLRSRLSDITSLTEARLERRLNLSASTAAEKLLQSGGEEAGEEAGVLLEKKDEGMAQARRLFRSWLRFSFYAEVREVDEFAKLQNALPASSVSTALPIRKDLDRKWQQVEDAIVEGTDLASWQALRVQETRQLRDMPPTCRRRRRYVSGSAAAQTDDTGDLEGGDCIFDDEDFLSLFPSLSHLYAASRPLVHSAKWVDAGYLREDGEAPPSAWILPPFQPPGCPAFAYGHVPANYQTSAFHTISFRRLALLLLHSGVQRACLASLSSSSAASMSSRGLRGAPSPESGFEREGDRSVSSSFSDVKPKGSGAARGASPSAALSTSLPLSLALLGLAPVTDCVSDWAPSGSNSRLFETVTRACPATLATLVGAFSFASRSPQGLRSRVLRNLGVVIGDREQCGKGDAAGLAPLPSSPPFILPVLWWRGQEDPGLNSGSSPASSRGVRPGQVAEALMGLLREGPHFEVFVDDLGDPSPQALDPATGVLVQEGERQAPIVANYNQHWEYLKALQILHLLAVTEATRAAALQLLVCQWPERYQHLDALASCIRNVSNFPLLLRPLFLLQLSSTAEVCAVEIRETLRSVGCAGHALAQGILPYAKGMQPFLPSGSSSASGEGSAAKSKSRQMGNSTAIPSPQDVIDDLALVAHRLLNPSPNPGEERDLLSSFSRLLFAFQKSIRAPSLLRSLGDTLQSVATAGTRREDVDAHMRRHAPSGSASRKPGRLFDRFLAFERAMQADRGDQARQGREAEERFLWMKAAGVTRAVALFLELCERDLTVLSLSSSSSSRTVSSAASPTFLSASLIDPLMFLKLRDSILSPLASQRHMRRAAPDTHALPASLERLLALSNPQTSPPFSSLHAQLGEDATVSSLSLFQLVGSGETRAIWNQHPDLVAAFLTSLWVDSFHANVSKFTALALQTALAALPSLARACYTLLSPTFLRPASSFPRFALSPSPWTDRPLTGASPYARLHIAQRSLETLEGLLAPHHVRDYSIFQICGLTRFFHLSLSIWCTETLLISDEIRDAASSGSSFFAQRAREEQRAAGVSSLACASLFSTSFPTQLAKLLVRLLLSIPESGSAADQGDTTFGKASVAPLEAAAALSTAWAVRALIYDGLVLLFRLPIFLTSSATAGSHAGDGSCGFSARDSDESLGDDARCWRREEDGLPSERAATSRVAVALLSGMAREPDSRPRLFRLLLQDAILDVRGATSPVVSSPPFADATSTLCLPRNSESLLGLLAALAPSQGVQASPSASSSAYCGALSFSSSSTAVDPRRIPSYVADSVKQAALKQLFPSVPSTLALGALRVLTAVLQASLPAQLEYEGDADFATWVRVFTGEKKVAVARDADEDDRSKGSAAGNRNGLLGSVAPTHRGDHRGRREELEAGRGKDEPGGKDTLFRPEEERHGSSKAEAWLHTTGDWGYGHEGEGNREGGGERATRVSDGSYTGEGQRASSEADVFEVCLAAVLLAHLYCDEAEPVNGHHDSQEHGMQKRDDLFPRRYFKDRGNGNSSTVSLLFSLVSRKEAGVCRRCTSAEEMQELALLALRLFHAACEHPGFARDCVSRLLPSHLLRALLSHEDGASRVLESDSIATPAASPSFRLLDLFLSSPLLRASTQTVNLRAFLSSAVAVPSLVEPSKNEGAFPSLVSGLSDALVTVVPVDLLLSFLSVLQTLFSLDPLPGRLVDRTIQWVNREANAFLFPLRFLSRLITSWTEARRNNASPLSRFPAALSLALPSLSGRKRRSWSSFESPFPSAALGGQQSEVEALCAALDRFCSTSLAFSSPAEGVDDFRQAHTFTRRLEETVGRVYLAACASLRVYLQLLKAERDRIDSQSKVALTHQLLRGDFRFGAEVESLLDTLLAFLLVDPASLKEREENDADEDCTRRRRRKEDAAVSRFRLTNGLREVRESDDDEATSDEEDADTFSPSTTGLGAALRPGLPGREEIDGLCCKRERREPGSVVPDRQQANTMVAWSSHRRKNTDPTLRLLLALQPANDTVKWDAVLLMLQVIGFSLGCYNRSFATFTLGASVDEECVGLRQARRAASKHVDRVCEATASLSVLAVKTLLDDRAAPTPSFSSAQAFVLFLSSLEASLHLLHGLLLLCLRAPPPFEGQRHHDPAMAPHESERSRLFIASPSSRWRSRESLNPARTQELLTLHPQFLEFLPLLDQLSYACASGAPPAAFVGACSRRQGWTRRHQREEKGDEGLYARLDVEERSALDAIAFFADRLKMLIYFYLKN</sequence>
<gene>
    <name evidence="2" type="ORF">BN1205_016390</name>
</gene>
<feature type="region of interest" description="Disordered" evidence="1">
    <location>
        <begin position="3038"/>
        <end position="3064"/>
    </location>
</feature>
<evidence type="ECO:0000313" key="2">
    <source>
        <dbReference type="EMBL" id="CEL75412.1"/>
    </source>
</evidence>
<feature type="region of interest" description="Disordered" evidence="1">
    <location>
        <begin position="2386"/>
        <end position="2420"/>
    </location>
</feature>
<feature type="compositionally biased region" description="Basic and acidic residues" evidence="1">
    <location>
        <begin position="3855"/>
        <end position="3872"/>
    </location>
</feature>